<dbReference type="GO" id="GO:0003723">
    <property type="term" value="F:RNA binding"/>
    <property type="evidence" value="ECO:0007669"/>
    <property type="project" value="InterPro"/>
</dbReference>
<dbReference type="InterPro" id="IPR015225">
    <property type="entry name" value="tRNA_psdUridine_synth_fam2_C"/>
</dbReference>
<sequence>MKRAGLLLVDKPSGPTSHDTIASLRRLLRTRRVGHTGTLDPFATGLLVVPFGWATRLAEYLGGLPKSYHAVACLGVRTDTDDRTGRVLASSEAWHEIDADDVRRALGRQLGAIEQRPPDYSAKKVSGKPAYRLARSGEPAELTPQRVTIHRLELLEFEPPRVSFEIECSSGTYVRAVARDLGETLGVGAHLEELRRTRIGPFRVEEAIRLDEETTEAEIEARALPAAAAVGHLPRVDLDDREADSLRHGREIECDTLPRDGTVAVFVGDELAAVAEARDGRLRPRKVFIAA</sequence>
<keyword evidence="3 5" id="KW-0819">tRNA processing</keyword>
<dbReference type="InterPro" id="IPR014780">
    <property type="entry name" value="tRNA_psdUridine_synth_TruB"/>
</dbReference>
<dbReference type="InterPro" id="IPR032819">
    <property type="entry name" value="TruB_C"/>
</dbReference>
<comment type="function">
    <text evidence="5">Responsible for synthesis of pseudouridine from uracil-55 in the psi GC loop of transfer RNAs.</text>
</comment>
<dbReference type="Gene3D" id="3.30.2350.10">
    <property type="entry name" value="Pseudouridine synthase"/>
    <property type="match status" value="1"/>
</dbReference>
<feature type="active site" description="Nucleophile" evidence="5">
    <location>
        <position position="40"/>
    </location>
</feature>
<evidence type="ECO:0000259" key="6">
    <source>
        <dbReference type="Pfam" id="PF01509"/>
    </source>
</evidence>
<feature type="domain" description="Pseudouridine synthase II N-terminal" evidence="6">
    <location>
        <begin position="25"/>
        <end position="174"/>
    </location>
</feature>
<dbReference type="InterPro" id="IPR020103">
    <property type="entry name" value="PsdUridine_synth_cat_dom_sf"/>
</dbReference>
<dbReference type="Pfam" id="PF09142">
    <property type="entry name" value="TruB_C"/>
    <property type="match status" value="1"/>
</dbReference>
<dbReference type="EMBL" id="JAACAK010000114">
    <property type="protein sequence ID" value="NIR76211.1"/>
    <property type="molecule type" value="Genomic_DNA"/>
</dbReference>
<accession>A0AAE4ZCT5</accession>
<evidence type="ECO:0000313" key="9">
    <source>
        <dbReference type="EMBL" id="NIR76211.1"/>
    </source>
</evidence>
<dbReference type="HAMAP" id="MF_01080">
    <property type="entry name" value="TruB_bact"/>
    <property type="match status" value="1"/>
</dbReference>
<comment type="caution">
    <text evidence="9">The sequence shown here is derived from an EMBL/GenBank/DDBJ whole genome shotgun (WGS) entry which is preliminary data.</text>
</comment>
<gene>
    <name evidence="5 9" type="primary">truB</name>
    <name evidence="9" type="ORF">GWO12_14035</name>
</gene>
<proteinExistence type="inferred from homology"/>
<dbReference type="SUPFAM" id="SSF55120">
    <property type="entry name" value="Pseudouridine synthase"/>
    <property type="match status" value="1"/>
</dbReference>
<dbReference type="GO" id="GO:0031119">
    <property type="term" value="P:tRNA pseudouridine synthesis"/>
    <property type="evidence" value="ECO:0007669"/>
    <property type="project" value="UniProtKB-UniRule"/>
</dbReference>
<dbReference type="AlphaFoldDB" id="A0AAE4ZCT5"/>
<evidence type="ECO:0000259" key="7">
    <source>
        <dbReference type="Pfam" id="PF09142"/>
    </source>
</evidence>
<dbReference type="Pfam" id="PF01509">
    <property type="entry name" value="TruB_N"/>
    <property type="match status" value="1"/>
</dbReference>
<name>A0AAE4ZCT5_9BACT</name>
<dbReference type="GO" id="GO:0160148">
    <property type="term" value="F:tRNA pseudouridine(55) synthase activity"/>
    <property type="evidence" value="ECO:0007669"/>
    <property type="project" value="UniProtKB-EC"/>
</dbReference>
<dbReference type="InterPro" id="IPR002501">
    <property type="entry name" value="PsdUridine_synth_N"/>
</dbReference>
<evidence type="ECO:0000259" key="8">
    <source>
        <dbReference type="Pfam" id="PF16198"/>
    </source>
</evidence>
<dbReference type="Proteomes" id="UP000702544">
    <property type="component" value="Unassembled WGS sequence"/>
</dbReference>
<dbReference type="EC" id="5.4.99.25" evidence="5"/>
<protein>
    <recommendedName>
        <fullName evidence="5">tRNA pseudouridine synthase B</fullName>
        <ecNumber evidence="5">5.4.99.25</ecNumber>
    </recommendedName>
    <alternativeName>
        <fullName evidence="5">tRNA pseudouridine(55) synthase</fullName>
        <shortName evidence="5">Psi55 synthase</shortName>
    </alternativeName>
    <alternativeName>
        <fullName evidence="5">tRNA pseudouridylate synthase</fullName>
    </alternativeName>
    <alternativeName>
        <fullName evidence="5">tRNA-uridine isomerase</fullName>
    </alternativeName>
</protein>
<evidence type="ECO:0000256" key="1">
    <source>
        <dbReference type="ARBA" id="ARBA00000385"/>
    </source>
</evidence>
<evidence type="ECO:0000313" key="10">
    <source>
        <dbReference type="Proteomes" id="UP000702544"/>
    </source>
</evidence>
<keyword evidence="4 5" id="KW-0413">Isomerase</keyword>
<comment type="catalytic activity">
    <reaction evidence="1 5">
        <text>uridine(55) in tRNA = pseudouridine(55) in tRNA</text>
        <dbReference type="Rhea" id="RHEA:42532"/>
        <dbReference type="Rhea" id="RHEA-COMP:10101"/>
        <dbReference type="Rhea" id="RHEA-COMP:10102"/>
        <dbReference type="ChEBI" id="CHEBI:65314"/>
        <dbReference type="ChEBI" id="CHEBI:65315"/>
        <dbReference type="EC" id="5.4.99.25"/>
    </reaction>
</comment>
<feature type="domain" description="tRNA pseudouridylate synthase B C-terminal" evidence="8">
    <location>
        <begin position="175"/>
        <end position="212"/>
    </location>
</feature>
<comment type="similarity">
    <text evidence="2 5">Belongs to the pseudouridine synthase TruB family. Type 1 subfamily.</text>
</comment>
<reference evidence="9 10" key="1">
    <citation type="submission" date="2020-01" db="EMBL/GenBank/DDBJ databases">
        <title>Genomes assembled from Gulf of Kutch pelagic sediment metagenomes.</title>
        <authorList>
            <person name="Chandrashekar M."/>
            <person name="Mahajan M.S."/>
            <person name="Dave K.J."/>
            <person name="Vatsa P."/>
            <person name="Nathani N.M."/>
        </authorList>
    </citation>
    <scope>NUCLEOTIDE SEQUENCE [LARGE SCALE GENOMIC DNA]</scope>
    <source>
        <strain evidence="9">KS3-K002</strain>
    </source>
</reference>
<dbReference type="CDD" id="cd02573">
    <property type="entry name" value="PseudoU_synth_EcTruB"/>
    <property type="match status" value="1"/>
</dbReference>
<dbReference type="Pfam" id="PF16198">
    <property type="entry name" value="TruB_C_2"/>
    <property type="match status" value="1"/>
</dbReference>
<dbReference type="InterPro" id="IPR036974">
    <property type="entry name" value="PUA_sf"/>
</dbReference>
<evidence type="ECO:0000256" key="2">
    <source>
        <dbReference type="ARBA" id="ARBA00005642"/>
    </source>
</evidence>
<organism evidence="9 10">
    <name type="scientific">Candidatus Kutchimonas denitrificans</name>
    <dbReference type="NCBI Taxonomy" id="3056748"/>
    <lineage>
        <taxon>Bacteria</taxon>
        <taxon>Pseudomonadati</taxon>
        <taxon>Gemmatimonadota</taxon>
        <taxon>Gemmatimonadia</taxon>
        <taxon>Candidatus Palauibacterales</taxon>
        <taxon>Candidatus Palauibacteraceae</taxon>
        <taxon>Candidatus Kutchimonas</taxon>
    </lineage>
</organism>
<dbReference type="GO" id="GO:1990481">
    <property type="term" value="P:mRNA pseudouridine synthesis"/>
    <property type="evidence" value="ECO:0007669"/>
    <property type="project" value="TreeGrafter"/>
</dbReference>
<evidence type="ECO:0000256" key="4">
    <source>
        <dbReference type="ARBA" id="ARBA00023235"/>
    </source>
</evidence>
<evidence type="ECO:0000256" key="3">
    <source>
        <dbReference type="ARBA" id="ARBA00022694"/>
    </source>
</evidence>
<dbReference type="PANTHER" id="PTHR13767">
    <property type="entry name" value="TRNA-PSEUDOURIDINE SYNTHASE"/>
    <property type="match status" value="1"/>
</dbReference>
<dbReference type="Gene3D" id="2.30.130.10">
    <property type="entry name" value="PUA domain"/>
    <property type="match status" value="1"/>
</dbReference>
<evidence type="ECO:0000256" key="5">
    <source>
        <dbReference type="HAMAP-Rule" id="MF_01080"/>
    </source>
</evidence>
<dbReference type="PANTHER" id="PTHR13767:SF2">
    <property type="entry name" value="PSEUDOURIDYLATE SYNTHASE TRUB1"/>
    <property type="match status" value="1"/>
</dbReference>
<feature type="domain" description="tRNA pseudouridine synthase II TruB subfamily 2 C-terminal" evidence="7">
    <location>
        <begin position="234"/>
        <end position="288"/>
    </location>
</feature>
<dbReference type="NCBIfam" id="TIGR00431">
    <property type="entry name" value="TruB"/>
    <property type="match status" value="1"/>
</dbReference>